<name>A0A1C5GH87_MICEH</name>
<dbReference type="PANTHER" id="PTHR31272:SF4">
    <property type="entry name" value="CYTOCHROME C-TYPE BIOGENESIS PROTEIN HI_1454-RELATED"/>
    <property type="match status" value="1"/>
</dbReference>
<sequence>MGGTFSELAQSGPLLLAIGAAALAGLVSFLSPCVLPLVPGYLSYVTGLAGADLEARRPSVRNDSAGSGGGVAVRERTQAPKAAVKGRVLAGTMLFIAGFTAVFTATAILFAGVGRVFFEYERTLEIVIGALIVVLGLSYVGLVPGLQREFRFQRLPAAGLLGAPVFGAVFALSWVPCVGPTLGAVIGMAAVGGQTDRAVVLAVAYCLGLGIPFVVFGLGFERLLGVFRAVRRNSRWVTRLGGALLVLIGLALVTGGWTNFVIWLQTTVGVGEVSI</sequence>
<accession>A0A1C5GH87</accession>
<keyword evidence="1" id="KW-1133">Transmembrane helix</keyword>
<evidence type="ECO:0000313" key="2">
    <source>
        <dbReference type="EMBL" id="SCG18942.1"/>
    </source>
</evidence>
<reference evidence="2 3" key="1">
    <citation type="submission" date="2016-06" db="EMBL/GenBank/DDBJ databases">
        <authorList>
            <person name="Kjaerup R.B."/>
            <person name="Dalgaard T.S."/>
            <person name="Juul-Madsen H.R."/>
        </authorList>
    </citation>
    <scope>NUCLEOTIDE SEQUENCE [LARGE SCALE GENOMIC DNA]</scope>
    <source>
        <strain evidence="2 3">DSM 43913</strain>
    </source>
</reference>
<feature type="transmembrane region" description="Helical" evidence="1">
    <location>
        <begin position="240"/>
        <end position="264"/>
    </location>
</feature>
<feature type="transmembrane region" description="Helical" evidence="1">
    <location>
        <begin position="14"/>
        <end position="38"/>
    </location>
</feature>
<protein>
    <submittedName>
        <fullName evidence="2">Cytochrome c-type biogenesis protein</fullName>
    </submittedName>
</protein>
<dbReference type="EMBL" id="LT607733">
    <property type="protein sequence ID" value="SCG18942.1"/>
    <property type="molecule type" value="Genomic_DNA"/>
</dbReference>
<dbReference type="InterPro" id="IPR051790">
    <property type="entry name" value="Cytochrome_c-biogenesis_DsbD"/>
</dbReference>
<feature type="transmembrane region" description="Helical" evidence="1">
    <location>
        <begin position="198"/>
        <end position="220"/>
    </location>
</feature>
<keyword evidence="3" id="KW-1185">Reference proteome</keyword>
<organism evidence="2 3">
    <name type="scientific">Micromonospora echinofusca</name>
    <dbReference type="NCBI Taxonomy" id="47858"/>
    <lineage>
        <taxon>Bacteria</taxon>
        <taxon>Bacillati</taxon>
        <taxon>Actinomycetota</taxon>
        <taxon>Actinomycetes</taxon>
        <taxon>Micromonosporales</taxon>
        <taxon>Micromonosporaceae</taxon>
        <taxon>Micromonospora</taxon>
    </lineage>
</organism>
<evidence type="ECO:0000313" key="3">
    <source>
        <dbReference type="Proteomes" id="UP000198251"/>
    </source>
</evidence>
<keyword evidence="1" id="KW-0812">Transmembrane</keyword>
<dbReference type="AlphaFoldDB" id="A0A1C5GH87"/>
<evidence type="ECO:0000256" key="1">
    <source>
        <dbReference type="SAM" id="Phobius"/>
    </source>
</evidence>
<gene>
    <name evidence="2" type="ORF">GA0070610_5299</name>
</gene>
<proteinExistence type="predicted"/>
<dbReference type="RefSeq" id="WP_089002474.1">
    <property type="nucleotide sequence ID" value="NZ_JBFAAC010000007.1"/>
</dbReference>
<dbReference type="GeneID" id="95804961"/>
<feature type="transmembrane region" description="Helical" evidence="1">
    <location>
        <begin position="126"/>
        <end position="146"/>
    </location>
</feature>
<keyword evidence="1" id="KW-0472">Membrane</keyword>
<feature type="transmembrane region" description="Helical" evidence="1">
    <location>
        <begin position="88"/>
        <end position="114"/>
    </location>
</feature>
<feature type="transmembrane region" description="Helical" evidence="1">
    <location>
        <begin position="158"/>
        <end position="186"/>
    </location>
</feature>
<dbReference type="PANTHER" id="PTHR31272">
    <property type="entry name" value="CYTOCHROME C-TYPE BIOGENESIS PROTEIN HI_1454-RELATED"/>
    <property type="match status" value="1"/>
</dbReference>
<dbReference type="Proteomes" id="UP000198251">
    <property type="component" value="Chromosome I"/>
</dbReference>